<keyword evidence="6 7" id="KW-0503">Monooxygenase</keyword>
<reference evidence="8 9" key="1">
    <citation type="submission" date="2020-03" db="EMBL/GenBank/DDBJ databases">
        <title>Sequencing the genomes of 1000 actinobacteria strains.</title>
        <authorList>
            <person name="Klenk H.-P."/>
        </authorList>
    </citation>
    <scope>NUCLEOTIDE SEQUENCE [LARGE SCALE GENOMIC DNA]</scope>
    <source>
        <strain evidence="8 9">DSM 45685</strain>
    </source>
</reference>
<proteinExistence type="inferred from homology"/>
<keyword evidence="2 7" id="KW-0349">Heme</keyword>
<dbReference type="GO" id="GO:0016705">
    <property type="term" value="F:oxidoreductase activity, acting on paired donors, with incorporation or reduction of molecular oxygen"/>
    <property type="evidence" value="ECO:0007669"/>
    <property type="project" value="InterPro"/>
</dbReference>
<keyword evidence="5 7" id="KW-0408">Iron</keyword>
<evidence type="ECO:0000313" key="9">
    <source>
        <dbReference type="Proteomes" id="UP000545493"/>
    </source>
</evidence>
<organism evidence="8 9">
    <name type="scientific">Saccharomonospora amisosensis</name>
    <dbReference type="NCBI Taxonomy" id="1128677"/>
    <lineage>
        <taxon>Bacteria</taxon>
        <taxon>Bacillati</taxon>
        <taxon>Actinomycetota</taxon>
        <taxon>Actinomycetes</taxon>
        <taxon>Pseudonocardiales</taxon>
        <taxon>Pseudonocardiaceae</taxon>
        <taxon>Saccharomonospora</taxon>
    </lineage>
</organism>
<dbReference type="AlphaFoldDB" id="A0A7X5UU89"/>
<evidence type="ECO:0000256" key="7">
    <source>
        <dbReference type="RuleBase" id="RU000461"/>
    </source>
</evidence>
<evidence type="ECO:0000313" key="8">
    <source>
        <dbReference type="EMBL" id="NIJ13813.1"/>
    </source>
</evidence>
<dbReference type="CDD" id="cd11029">
    <property type="entry name" value="CYP107-like"/>
    <property type="match status" value="1"/>
</dbReference>
<evidence type="ECO:0000256" key="6">
    <source>
        <dbReference type="ARBA" id="ARBA00023033"/>
    </source>
</evidence>
<gene>
    <name evidence="8" type="ORF">FHU38_004157</name>
</gene>
<dbReference type="PRINTS" id="PR00359">
    <property type="entry name" value="BP450"/>
</dbReference>
<dbReference type="GO" id="GO:0020037">
    <property type="term" value="F:heme binding"/>
    <property type="evidence" value="ECO:0007669"/>
    <property type="project" value="InterPro"/>
</dbReference>
<dbReference type="SUPFAM" id="SSF48264">
    <property type="entry name" value="Cytochrome P450"/>
    <property type="match status" value="1"/>
</dbReference>
<keyword evidence="3 7" id="KW-0479">Metal-binding</keyword>
<sequence>MDQAAREPIRLDSDFFQNAPELSRLLRTEQPVRQVVMPRGLPAWLVTRYADAKTLLADQRLSKDSERARALFQRRLTTQGETSRPFERSLAAHMLNMDPPDHTRLRKLVNKAFTAPTVARLRPRIEEITENLLADMAGSAEIDLLSAFAFPLPITVICELLGVPDDAREDFRTWSSTLLDTATPEQIEFASGKMARYLAELIARKRAEPTDDLLSALVHATDEGDALSEQELVSMAFLLLVAGHETTVNLIGNGVLALLREPDQLAALRADPALLPGAVEEFLRLESPIHMATLRFTTEPVRLGQVEIPAEEFVLISLLAANRDSERYPDPDRLDVTRQAGGHLAFGHGIHFCVGAPLARLEARIAIGRLLERFPGLELAAEPETLRWRDSSLIHGLQTLPVRLG</sequence>
<comment type="similarity">
    <text evidence="1 7">Belongs to the cytochrome P450 family.</text>
</comment>
<evidence type="ECO:0000256" key="2">
    <source>
        <dbReference type="ARBA" id="ARBA00022617"/>
    </source>
</evidence>
<dbReference type="Pfam" id="PF00067">
    <property type="entry name" value="p450"/>
    <property type="match status" value="1"/>
</dbReference>
<dbReference type="PROSITE" id="PS00086">
    <property type="entry name" value="CYTOCHROME_P450"/>
    <property type="match status" value="1"/>
</dbReference>
<evidence type="ECO:0000256" key="1">
    <source>
        <dbReference type="ARBA" id="ARBA00010617"/>
    </source>
</evidence>
<comment type="caution">
    <text evidence="8">The sequence shown here is derived from an EMBL/GenBank/DDBJ whole genome shotgun (WGS) entry which is preliminary data.</text>
</comment>
<dbReference type="PRINTS" id="PR00385">
    <property type="entry name" value="P450"/>
</dbReference>
<protein>
    <submittedName>
        <fullName evidence="8">Cytochrome P450</fullName>
    </submittedName>
</protein>
<keyword evidence="9" id="KW-1185">Reference proteome</keyword>
<dbReference type="InterPro" id="IPR017972">
    <property type="entry name" value="Cyt_P450_CS"/>
</dbReference>
<dbReference type="GO" id="GO:0005506">
    <property type="term" value="F:iron ion binding"/>
    <property type="evidence" value="ECO:0007669"/>
    <property type="project" value="InterPro"/>
</dbReference>
<dbReference type="Proteomes" id="UP000545493">
    <property type="component" value="Unassembled WGS sequence"/>
</dbReference>
<dbReference type="PANTHER" id="PTHR46696:SF1">
    <property type="entry name" value="CYTOCHROME P450 YJIB-RELATED"/>
    <property type="match status" value="1"/>
</dbReference>
<dbReference type="RefSeq" id="WP_167173893.1">
    <property type="nucleotide sequence ID" value="NZ_JAAOYM010000001.1"/>
</dbReference>
<name>A0A7X5UU89_9PSEU</name>
<dbReference type="InterPro" id="IPR036396">
    <property type="entry name" value="Cyt_P450_sf"/>
</dbReference>
<keyword evidence="4 7" id="KW-0560">Oxidoreductase</keyword>
<dbReference type="FunFam" id="1.10.630.10:FF:000018">
    <property type="entry name" value="Cytochrome P450 monooxygenase"/>
    <property type="match status" value="1"/>
</dbReference>
<evidence type="ECO:0000256" key="4">
    <source>
        <dbReference type="ARBA" id="ARBA00023002"/>
    </source>
</evidence>
<dbReference type="InterPro" id="IPR002397">
    <property type="entry name" value="Cyt_P450_B"/>
</dbReference>
<dbReference type="EMBL" id="JAAOYM010000001">
    <property type="protein sequence ID" value="NIJ13813.1"/>
    <property type="molecule type" value="Genomic_DNA"/>
</dbReference>
<dbReference type="GO" id="GO:0004497">
    <property type="term" value="F:monooxygenase activity"/>
    <property type="evidence" value="ECO:0007669"/>
    <property type="project" value="UniProtKB-KW"/>
</dbReference>
<evidence type="ECO:0000256" key="3">
    <source>
        <dbReference type="ARBA" id="ARBA00022723"/>
    </source>
</evidence>
<accession>A0A7X5UU89</accession>
<dbReference type="PANTHER" id="PTHR46696">
    <property type="entry name" value="P450, PUTATIVE (EUROFUNG)-RELATED"/>
    <property type="match status" value="1"/>
</dbReference>
<dbReference type="Gene3D" id="1.10.630.10">
    <property type="entry name" value="Cytochrome P450"/>
    <property type="match status" value="1"/>
</dbReference>
<evidence type="ECO:0000256" key="5">
    <source>
        <dbReference type="ARBA" id="ARBA00023004"/>
    </source>
</evidence>
<dbReference type="InterPro" id="IPR001128">
    <property type="entry name" value="Cyt_P450"/>
</dbReference>